<name>A0A2P7PYM7_9FIRM</name>
<dbReference type="PANTHER" id="PTHR30005">
    <property type="entry name" value="EXOPOLYPHOSPHATASE"/>
    <property type="match status" value="1"/>
</dbReference>
<dbReference type="AlphaFoldDB" id="A0A2P7PYM7"/>
<dbReference type="Proteomes" id="UP000241434">
    <property type="component" value="Unassembled WGS sequence"/>
</dbReference>
<dbReference type="InterPro" id="IPR050273">
    <property type="entry name" value="GppA/Ppx_hydrolase"/>
</dbReference>
<evidence type="ECO:0000256" key="2">
    <source>
        <dbReference type="SAM" id="Coils"/>
    </source>
</evidence>
<dbReference type="OrthoDB" id="9807195at2"/>
<dbReference type="EMBL" id="JYGE01000007">
    <property type="protein sequence ID" value="PSJ30811.1"/>
    <property type="molecule type" value="Genomic_DNA"/>
</dbReference>
<keyword evidence="2" id="KW-0175">Coiled coil</keyword>
<feature type="domain" description="Ppx/GppA phosphatase N-terminal" evidence="3">
    <location>
        <begin position="33"/>
        <end position="315"/>
    </location>
</feature>
<gene>
    <name evidence="4" type="ORF">UF10_08060</name>
</gene>
<keyword evidence="5" id="KW-1185">Reference proteome</keyword>
<comment type="similarity">
    <text evidence="1">Belongs to the GppA/Ppx family.</text>
</comment>
<dbReference type="Gene3D" id="3.30.420.150">
    <property type="entry name" value="Exopolyphosphatase. Domain 2"/>
    <property type="match status" value="1"/>
</dbReference>
<organism evidence="4 5">
    <name type="scientific">Peptostreptococcus russellii</name>
    <dbReference type="NCBI Taxonomy" id="215200"/>
    <lineage>
        <taxon>Bacteria</taxon>
        <taxon>Bacillati</taxon>
        <taxon>Bacillota</taxon>
        <taxon>Clostridia</taxon>
        <taxon>Peptostreptococcales</taxon>
        <taxon>Peptostreptococcaceae</taxon>
        <taxon>Peptostreptococcus</taxon>
    </lineage>
</organism>
<dbReference type="Gene3D" id="3.30.420.40">
    <property type="match status" value="1"/>
</dbReference>
<evidence type="ECO:0000313" key="4">
    <source>
        <dbReference type="EMBL" id="PSJ30811.1"/>
    </source>
</evidence>
<dbReference type="PANTHER" id="PTHR30005:SF0">
    <property type="entry name" value="RETROGRADE REGULATION PROTEIN 2"/>
    <property type="match status" value="1"/>
</dbReference>
<protein>
    <recommendedName>
        <fullName evidence="3">Ppx/GppA phosphatase N-terminal domain-containing protein</fullName>
    </recommendedName>
</protein>
<evidence type="ECO:0000259" key="3">
    <source>
        <dbReference type="Pfam" id="PF02541"/>
    </source>
</evidence>
<evidence type="ECO:0000256" key="1">
    <source>
        <dbReference type="ARBA" id="ARBA00007125"/>
    </source>
</evidence>
<dbReference type="Pfam" id="PF02541">
    <property type="entry name" value="Ppx-GppA"/>
    <property type="match status" value="1"/>
</dbReference>
<reference evidence="4" key="1">
    <citation type="thesis" date="2015" institute="Rutgers" country="The State University of New Jersey, 14 College Farm Rd., New Brunswick, NJ, USA">
        <title>Ammonia toxicity in bacteria and its implications for treatment of and resource recovery from highly nitrogenous organic wastes.</title>
        <authorList>
            <person name="Luther A.K."/>
        </authorList>
    </citation>
    <scope>NUCLEOTIDE SEQUENCE</scope>
    <source>
        <strain evidence="4">RT-10B</strain>
    </source>
</reference>
<feature type="coiled-coil region" evidence="2">
    <location>
        <begin position="248"/>
        <end position="275"/>
    </location>
</feature>
<proteinExistence type="inferred from homology"/>
<sequence length="320" mass="36116">MRYATIDIGTNSMRLLLSEVRDNTFLERKKYVNTTRLGQGIDKSGFISEDSIKNNIESLKEFVDLSREYACEKILCMGTAALRNAKNRDVFIKEAKLKLDVDVDVISGEEEALLGYTGVIGGIKIEDEAILIIDIGGGSTEFILGDQSEIFYRKSIDLGALSLSERFFTSMPESEQELDKAKTHIERNVFSIVSDLKQIFESDKLSEKFDFKQLKLIGIGGTITSVSAINQNLEVYSMEKVHSSVVKYSELKNQIENIKSMNLNQRREIAALQKKRAEIILSGELILESIMRSLNMKFIEISEFDNLEGLVLKNIQSKNI</sequence>
<dbReference type="InterPro" id="IPR043129">
    <property type="entry name" value="ATPase_NBD"/>
</dbReference>
<dbReference type="GO" id="GO:0016462">
    <property type="term" value="F:pyrophosphatase activity"/>
    <property type="evidence" value="ECO:0007669"/>
    <property type="project" value="TreeGrafter"/>
</dbReference>
<dbReference type="CDD" id="cd24054">
    <property type="entry name" value="ASKHA_NBD_AaPPX-GppA_MtPPX2-like"/>
    <property type="match status" value="1"/>
</dbReference>
<evidence type="ECO:0000313" key="5">
    <source>
        <dbReference type="Proteomes" id="UP000241434"/>
    </source>
</evidence>
<dbReference type="SUPFAM" id="SSF53067">
    <property type="entry name" value="Actin-like ATPase domain"/>
    <property type="match status" value="2"/>
</dbReference>
<dbReference type="InterPro" id="IPR003695">
    <property type="entry name" value="Ppx_GppA_N"/>
</dbReference>
<comment type="caution">
    <text evidence="4">The sequence shown here is derived from an EMBL/GenBank/DDBJ whole genome shotgun (WGS) entry which is preliminary data.</text>
</comment>
<accession>A0A2P7PYM7</accession>